<keyword evidence="4" id="KW-0344">Guanine-nucleotide releasing factor</keyword>
<dbReference type="EMBL" id="CAKKNF020000007">
    <property type="protein sequence ID" value="CAH0746938.1"/>
    <property type="molecule type" value="Genomic_DNA"/>
</dbReference>
<dbReference type="PANTHER" id="PTHR12425:SF5">
    <property type="entry name" value="SYNEMBRYN"/>
    <property type="match status" value="1"/>
</dbReference>
<evidence type="ECO:0008006" key="8">
    <source>
        <dbReference type="Google" id="ProtNLM"/>
    </source>
</evidence>
<dbReference type="GO" id="GO:0007186">
    <property type="term" value="P:G protein-coupled receptor signaling pathway"/>
    <property type="evidence" value="ECO:0007669"/>
    <property type="project" value="TreeGrafter"/>
</dbReference>
<dbReference type="InterPro" id="IPR019318">
    <property type="entry name" value="Gua_nucleotide_exch_fac_Ric8"/>
</dbReference>
<evidence type="ECO:0000256" key="4">
    <source>
        <dbReference type="ARBA" id="ARBA00022658"/>
    </source>
</evidence>
<dbReference type="Gene3D" id="1.25.10.10">
    <property type="entry name" value="Leucine-rich Repeat Variant"/>
    <property type="match status" value="1"/>
</dbReference>
<keyword evidence="3" id="KW-0963">Cytoplasm</keyword>
<comment type="similarity">
    <text evidence="2">Belongs to the synembryn family.</text>
</comment>
<comment type="subcellular location">
    <subcellularLocation>
        <location evidence="1">Cytoplasm</location>
        <location evidence="1">Cell cortex</location>
    </subcellularLocation>
</comment>
<evidence type="ECO:0000256" key="3">
    <source>
        <dbReference type="ARBA" id="ARBA00022490"/>
    </source>
</evidence>
<proteinExistence type="inferred from homology"/>
<evidence type="ECO:0000313" key="7">
    <source>
        <dbReference type="Proteomes" id="UP001152759"/>
    </source>
</evidence>
<keyword evidence="7" id="KW-1185">Reference proteome</keyword>
<organism evidence="6 7">
    <name type="scientific">Bemisia tabaci</name>
    <name type="common">Sweetpotato whitefly</name>
    <name type="synonym">Aleurodes tabaci</name>
    <dbReference type="NCBI Taxonomy" id="7038"/>
    <lineage>
        <taxon>Eukaryota</taxon>
        <taxon>Metazoa</taxon>
        <taxon>Ecdysozoa</taxon>
        <taxon>Arthropoda</taxon>
        <taxon>Hexapoda</taxon>
        <taxon>Insecta</taxon>
        <taxon>Pterygota</taxon>
        <taxon>Neoptera</taxon>
        <taxon>Paraneoptera</taxon>
        <taxon>Hemiptera</taxon>
        <taxon>Sternorrhyncha</taxon>
        <taxon>Aleyrodoidea</taxon>
        <taxon>Aleyrodidae</taxon>
        <taxon>Aleyrodinae</taxon>
        <taxon>Bemisia</taxon>
    </lineage>
</organism>
<dbReference type="PRINTS" id="PR01802">
    <property type="entry name" value="SYNEMBRYN"/>
</dbReference>
<protein>
    <recommendedName>
        <fullName evidence="8">Synembryn</fullName>
    </recommendedName>
</protein>
<dbReference type="Pfam" id="PF10165">
    <property type="entry name" value="Ric8"/>
    <property type="match status" value="1"/>
</dbReference>
<dbReference type="GO" id="GO:0005085">
    <property type="term" value="F:guanyl-nucleotide exchange factor activity"/>
    <property type="evidence" value="ECO:0007669"/>
    <property type="project" value="UniProtKB-KW"/>
</dbReference>
<dbReference type="Proteomes" id="UP001152759">
    <property type="component" value="Unassembled WGS sequence"/>
</dbReference>
<accession>A0AAI8UU69</accession>
<dbReference type="InterPro" id="IPR011989">
    <property type="entry name" value="ARM-like"/>
</dbReference>
<comment type="caution">
    <text evidence="6">The sequence shown here is derived from an EMBL/GenBank/DDBJ whole genome shotgun (WGS) entry which is preliminary data.</text>
</comment>
<gene>
    <name evidence="6" type="ORF">BEMITA_LOCUS87</name>
</gene>
<keyword evidence="5" id="KW-0143">Chaperone</keyword>
<dbReference type="AlphaFoldDB" id="A0AAI8UU69"/>
<dbReference type="SUPFAM" id="SSF48371">
    <property type="entry name" value="ARM repeat"/>
    <property type="match status" value="1"/>
</dbReference>
<dbReference type="PANTHER" id="PTHR12425">
    <property type="entry name" value="SYNEMBRYN"/>
    <property type="match status" value="1"/>
</dbReference>
<evidence type="ECO:0000256" key="2">
    <source>
        <dbReference type="ARBA" id="ARBA00009049"/>
    </source>
</evidence>
<dbReference type="InterPro" id="IPR016024">
    <property type="entry name" value="ARM-type_fold"/>
</dbReference>
<evidence type="ECO:0000256" key="5">
    <source>
        <dbReference type="ARBA" id="ARBA00023186"/>
    </source>
</evidence>
<evidence type="ECO:0000256" key="1">
    <source>
        <dbReference type="ARBA" id="ARBA00004544"/>
    </source>
</evidence>
<name>A0AAI8UU69_BEMTA</name>
<dbReference type="GO" id="GO:0001965">
    <property type="term" value="F:G-protein alpha-subunit binding"/>
    <property type="evidence" value="ECO:0007669"/>
    <property type="project" value="TreeGrafter"/>
</dbReference>
<dbReference type="GO" id="GO:0005938">
    <property type="term" value="C:cell cortex"/>
    <property type="evidence" value="ECO:0007669"/>
    <property type="project" value="UniProtKB-SubCell"/>
</dbReference>
<reference evidence="6" key="1">
    <citation type="submission" date="2021-12" db="EMBL/GenBank/DDBJ databases">
        <authorList>
            <person name="King R."/>
        </authorList>
    </citation>
    <scope>NUCLEOTIDE SEQUENCE</scope>
</reference>
<sequence>MDSATLTRLESGNLSDIKSILHFFLQRHAQTFSFSELNQDDRRKKLWSILFKHLNNPSLGDCHEDCLACLRILSRDKCNLDSLMNSQWIETLLLKAGLRTSENHMEAAAYNDFAVVIESLKVLSNLLFQSPQAQAICCKNGTADGIIQRLRLYSDHQLPHMVKFFDMKVLFLLTALSPDIRPRVRDNLHGLIYLMEILDLILKQGTTGGPMGIVLHEEQVLLSCEVLKVLFNLTVRGNLRPEDEDDSLSLRLVEILREYLLCTTLPLSFLDSFYSNIINLLTNLSGSVLKHLVVIDNSQAPNMDAIAVILNFLDNRLDQKQGSLTESIMPAITVLLECSRSSREVRKYVRQIVLPPLRDTHTRPEEGNTLRNKLCSLLTSPHSHLKDLVAEFLFALCKENGKKNCQIFLHINIRFYSTIVHFYILCVKCTS</sequence>
<dbReference type="InterPro" id="IPR008376">
    <property type="entry name" value="Chaperone_Ric-8_A/B"/>
</dbReference>
<evidence type="ECO:0000313" key="6">
    <source>
        <dbReference type="EMBL" id="CAH0746938.1"/>
    </source>
</evidence>